<dbReference type="STRING" id="215637.A0A4P9ZK42"/>
<dbReference type="Proteomes" id="UP000268162">
    <property type="component" value="Unassembled WGS sequence"/>
</dbReference>
<evidence type="ECO:0000313" key="1">
    <source>
        <dbReference type="EMBL" id="RKP33398.1"/>
    </source>
</evidence>
<reference evidence="2" key="1">
    <citation type="journal article" date="2018" name="Nat. Microbiol.">
        <title>Leveraging single-cell genomics to expand the fungal tree of life.</title>
        <authorList>
            <person name="Ahrendt S.R."/>
            <person name="Quandt C.A."/>
            <person name="Ciobanu D."/>
            <person name="Clum A."/>
            <person name="Salamov A."/>
            <person name="Andreopoulos B."/>
            <person name="Cheng J.F."/>
            <person name="Woyke T."/>
            <person name="Pelin A."/>
            <person name="Henrissat B."/>
            <person name="Reynolds N.K."/>
            <person name="Benny G.L."/>
            <person name="Smith M.E."/>
            <person name="James T.Y."/>
            <person name="Grigoriev I.V."/>
        </authorList>
    </citation>
    <scope>NUCLEOTIDE SEQUENCE [LARGE SCALE GENOMIC DNA]</scope>
    <source>
        <strain evidence="2">RSA 468</strain>
    </source>
</reference>
<evidence type="ECO:0000313" key="2">
    <source>
        <dbReference type="Proteomes" id="UP000268162"/>
    </source>
</evidence>
<accession>A0A4P9ZK42</accession>
<name>A0A4P9ZK42_9FUNG</name>
<evidence type="ECO:0008006" key="3">
    <source>
        <dbReference type="Google" id="ProtNLM"/>
    </source>
</evidence>
<sequence length="137" mass="15718">MWHPHSDLTKITLTSTQIKPDHESLILVNLVAIHVKERDYKQLSHWALQEDPTICPVRYLAKYLEWSVPLQHLPQDYQNLFTVFHGHHNASGDTLAQWLKLLFQEAGINTSQFTAHSFCAMLSTVAKLCGVKDEDIL</sequence>
<dbReference type="EMBL" id="ML003930">
    <property type="protein sequence ID" value="RKP33398.1"/>
    <property type="molecule type" value="Genomic_DNA"/>
</dbReference>
<organism evidence="1 2">
    <name type="scientific">Dimargaris cristalligena</name>
    <dbReference type="NCBI Taxonomy" id="215637"/>
    <lineage>
        <taxon>Eukaryota</taxon>
        <taxon>Fungi</taxon>
        <taxon>Fungi incertae sedis</taxon>
        <taxon>Zoopagomycota</taxon>
        <taxon>Kickxellomycotina</taxon>
        <taxon>Dimargaritomycetes</taxon>
        <taxon>Dimargaritales</taxon>
        <taxon>Dimargaritaceae</taxon>
        <taxon>Dimargaris</taxon>
    </lineage>
</organism>
<protein>
    <recommendedName>
        <fullName evidence="3">Tyr recombinase domain-containing protein</fullName>
    </recommendedName>
</protein>
<dbReference type="AlphaFoldDB" id="A0A4P9ZK42"/>
<gene>
    <name evidence="1" type="ORF">BJ085DRAFT_22945</name>
</gene>
<keyword evidence="2" id="KW-1185">Reference proteome</keyword>
<proteinExistence type="predicted"/>